<accession>A0A914PSJ7</accession>
<feature type="region of interest" description="Disordered" evidence="1">
    <location>
        <begin position="77"/>
        <end position="100"/>
    </location>
</feature>
<protein>
    <submittedName>
        <fullName evidence="3">Uncharacterized protein</fullName>
    </submittedName>
</protein>
<dbReference type="WBParaSite" id="PDA_v2.g21653.t1">
    <property type="protein sequence ID" value="PDA_v2.g21653.t1"/>
    <property type="gene ID" value="PDA_v2.g21653"/>
</dbReference>
<dbReference type="AlphaFoldDB" id="A0A914PSJ7"/>
<sequence>MLANVDIAMRDVLASYDQAVQQVQIPQLPPMYNNFPQQGYGMPGAATPRFPQQMNQPPPGQFPSQQMYYQPMENPGYFPNNPQGNFPPSQLPPTPAPHFVHPRQQTIANEVQRTQETASAKPENQFLNDVANNQSGSSQQFGYSSPFPQSPQPISQMQSQQQPIPLQQFQQQNLQQSIQQQSIQQQQPTAAHFVHPQQQTNGIQPIQQQSVTPKQENQNAEGQNGTSQNLVHSSPIPQQPSQQPVSQQQPIAAAHFVHPQQQTNGIQQAQETVNTKPENQVLNHVLESGPTQQSGYSSPLPQQPPAPHFVHPRQQTITNEVQPSQETASPKPEDQLSNQGANNQNDSTENFIDLSPILQPQPQQQVPQQQPIAAARFVRPQQQTNEIQHIPEAPTSEI</sequence>
<feature type="compositionally biased region" description="Polar residues" evidence="1">
    <location>
        <begin position="289"/>
        <end position="300"/>
    </location>
</feature>
<feature type="region of interest" description="Disordered" evidence="1">
    <location>
        <begin position="128"/>
        <end position="173"/>
    </location>
</feature>
<feature type="compositionally biased region" description="Polar residues" evidence="1">
    <location>
        <begin position="313"/>
        <end position="328"/>
    </location>
</feature>
<proteinExistence type="predicted"/>
<feature type="region of interest" description="Disordered" evidence="1">
    <location>
        <begin position="208"/>
        <end position="249"/>
    </location>
</feature>
<feature type="compositionally biased region" description="Polar residues" evidence="1">
    <location>
        <begin position="210"/>
        <end position="232"/>
    </location>
</feature>
<keyword evidence="2" id="KW-1185">Reference proteome</keyword>
<dbReference type="Proteomes" id="UP000887578">
    <property type="component" value="Unplaced"/>
</dbReference>
<feature type="compositionally biased region" description="Polar residues" evidence="1">
    <location>
        <begin position="335"/>
        <end position="350"/>
    </location>
</feature>
<name>A0A914PSJ7_9BILA</name>
<feature type="compositionally biased region" description="Low complexity" evidence="1">
    <location>
        <begin position="233"/>
        <end position="249"/>
    </location>
</feature>
<evidence type="ECO:0000313" key="2">
    <source>
        <dbReference type="Proteomes" id="UP000887578"/>
    </source>
</evidence>
<organism evidence="2 3">
    <name type="scientific">Panagrolaimus davidi</name>
    <dbReference type="NCBI Taxonomy" id="227884"/>
    <lineage>
        <taxon>Eukaryota</taxon>
        <taxon>Metazoa</taxon>
        <taxon>Ecdysozoa</taxon>
        <taxon>Nematoda</taxon>
        <taxon>Chromadorea</taxon>
        <taxon>Rhabditida</taxon>
        <taxon>Tylenchina</taxon>
        <taxon>Panagrolaimomorpha</taxon>
        <taxon>Panagrolaimoidea</taxon>
        <taxon>Panagrolaimidae</taxon>
        <taxon>Panagrolaimus</taxon>
    </lineage>
</organism>
<feature type="compositionally biased region" description="Low complexity" evidence="1">
    <location>
        <begin position="134"/>
        <end position="173"/>
    </location>
</feature>
<evidence type="ECO:0000313" key="3">
    <source>
        <dbReference type="WBParaSite" id="PDA_v2.g21653.t1"/>
    </source>
</evidence>
<reference evidence="3" key="1">
    <citation type="submission" date="2022-11" db="UniProtKB">
        <authorList>
            <consortium name="WormBaseParasite"/>
        </authorList>
    </citation>
    <scope>IDENTIFICATION</scope>
</reference>
<feature type="region of interest" description="Disordered" evidence="1">
    <location>
        <begin position="288"/>
        <end position="352"/>
    </location>
</feature>
<evidence type="ECO:0000256" key="1">
    <source>
        <dbReference type="SAM" id="MobiDB-lite"/>
    </source>
</evidence>